<comment type="caution">
    <text evidence="1">The sequence shown here is derived from an EMBL/GenBank/DDBJ whole genome shotgun (WGS) entry which is preliminary data.</text>
</comment>
<dbReference type="AlphaFoldDB" id="A0A328F6R5"/>
<name>A0A328F6R5_9BACT</name>
<dbReference type="Proteomes" id="UP000248798">
    <property type="component" value="Unassembled WGS sequence"/>
</dbReference>
<accession>A0A328F6R5</accession>
<sequence>MTKGLNGHHSPDLFHVMYEISRGTGAPLSAVIRKAEKEHEKNVKTVHDALKSKETFEYLDKRPVGKHPDFDKRISFCQKKRTRNKHLSGTGGTDPYVYFFN</sequence>
<protein>
    <submittedName>
        <fullName evidence="1">Uncharacterized protein</fullName>
    </submittedName>
</protein>
<reference evidence="1 2" key="1">
    <citation type="submission" date="2018-06" db="EMBL/GenBank/DDBJ databases">
        <title>Complete Genome Sequence of Desulfobacter hydrogenophilus (DSM3380).</title>
        <authorList>
            <person name="Marietou A."/>
            <person name="Schreiber L."/>
            <person name="Marshall I."/>
            <person name="Jorgensen B."/>
        </authorList>
    </citation>
    <scope>NUCLEOTIDE SEQUENCE [LARGE SCALE GENOMIC DNA]</scope>
    <source>
        <strain evidence="1 2">DSM 3380</strain>
    </source>
</reference>
<evidence type="ECO:0000313" key="1">
    <source>
        <dbReference type="EMBL" id="RAL99915.1"/>
    </source>
</evidence>
<dbReference type="EMBL" id="QLNI01000081">
    <property type="protein sequence ID" value="RAL99915.1"/>
    <property type="molecule type" value="Genomic_DNA"/>
</dbReference>
<evidence type="ECO:0000313" key="2">
    <source>
        <dbReference type="Proteomes" id="UP000248798"/>
    </source>
</evidence>
<proteinExistence type="predicted"/>
<gene>
    <name evidence="1" type="ORF">DO021_21860</name>
</gene>
<organism evidence="1 2">
    <name type="scientific">Desulfobacter hydrogenophilus</name>
    <dbReference type="NCBI Taxonomy" id="2291"/>
    <lineage>
        <taxon>Bacteria</taxon>
        <taxon>Pseudomonadati</taxon>
        <taxon>Thermodesulfobacteriota</taxon>
        <taxon>Desulfobacteria</taxon>
        <taxon>Desulfobacterales</taxon>
        <taxon>Desulfobacteraceae</taxon>
        <taxon>Desulfobacter</taxon>
    </lineage>
</organism>